<evidence type="ECO:0000313" key="1">
    <source>
        <dbReference type="EMBL" id="PSN81718.1"/>
    </source>
</evidence>
<dbReference type="AlphaFoldDB" id="A0A2R6A5V8"/>
<sequence length="110" mass="13452">MHILIKRIINFFRNNDTMDIYEQYLLKVTKIKILIVFLALISKIWKKRYEDLEENEDSKSLKKIYTYFSKKFNSFLPSLDFYIKIEELNKQDNYNFIANLDQILSRIIEN</sequence>
<name>A0A2R6A5V8_9ARCH</name>
<gene>
    <name evidence="1" type="ORF">B9Q01_10565</name>
</gene>
<accession>A0A2R6A5V8</accession>
<dbReference type="Proteomes" id="UP000240880">
    <property type="component" value="Unassembled WGS sequence"/>
</dbReference>
<evidence type="ECO:0000313" key="2">
    <source>
        <dbReference type="Proteomes" id="UP000240880"/>
    </source>
</evidence>
<proteinExistence type="predicted"/>
<comment type="caution">
    <text evidence="1">The sequence shown here is derived from an EMBL/GenBank/DDBJ whole genome shotgun (WGS) entry which is preliminary data.</text>
</comment>
<dbReference type="EMBL" id="NEXC01000177">
    <property type="protein sequence ID" value="PSN81718.1"/>
    <property type="molecule type" value="Genomic_DNA"/>
</dbReference>
<protein>
    <submittedName>
        <fullName evidence="1">Uncharacterized protein</fullName>
    </submittedName>
</protein>
<reference evidence="1 2" key="1">
    <citation type="submission" date="2017-04" db="EMBL/GenBank/DDBJ databases">
        <title>Novel microbial lineages endemic to geothermal iron-oxide mats fill important gaps in the evolutionary history of Archaea.</title>
        <authorList>
            <person name="Jay Z.J."/>
            <person name="Beam J.P."/>
            <person name="Dlakic M."/>
            <person name="Rusch D.B."/>
            <person name="Kozubal M.A."/>
            <person name="Inskeep W.P."/>
        </authorList>
    </citation>
    <scope>NUCLEOTIDE SEQUENCE [LARGE SCALE GENOMIC DNA]</scope>
    <source>
        <strain evidence="1">OSP_D</strain>
    </source>
</reference>
<feature type="non-terminal residue" evidence="1">
    <location>
        <position position="110"/>
    </location>
</feature>
<organism evidence="1 2">
    <name type="scientific">Candidatus Marsarchaeota G1 archaeon OSP_D</name>
    <dbReference type="NCBI Taxonomy" id="1978155"/>
    <lineage>
        <taxon>Archaea</taxon>
        <taxon>Candidatus Marsarchaeota</taxon>
        <taxon>Candidatus Marsarchaeota group 1</taxon>
    </lineage>
</organism>